<sequence length="106" mass="11945">MYLKLGQARTNPVQYVAYPFSGRPGIIGPMSPPRSIRIATLGDLRDHDHRLYAWCECGRQGYLDLDTLIARCGPDRSFLKGHLRIRCTVCGERVDYHLHAPVSGYG</sequence>
<organism evidence="1 2">
    <name type="scientific">Amorphus orientalis</name>
    <dbReference type="NCBI Taxonomy" id="649198"/>
    <lineage>
        <taxon>Bacteria</taxon>
        <taxon>Pseudomonadati</taxon>
        <taxon>Pseudomonadota</taxon>
        <taxon>Alphaproteobacteria</taxon>
        <taxon>Hyphomicrobiales</taxon>
        <taxon>Amorphaceae</taxon>
        <taxon>Amorphus</taxon>
    </lineage>
</organism>
<protein>
    <submittedName>
        <fullName evidence="1">DNA-directed RNA polymerase subunit RPC12/RpoP</fullName>
    </submittedName>
</protein>
<proteinExistence type="predicted"/>
<evidence type="ECO:0000313" key="2">
    <source>
        <dbReference type="Proteomes" id="UP001229244"/>
    </source>
</evidence>
<comment type="caution">
    <text evidence="1">The sequence shown here is derived from an EMBL/GenBank/DDBJ whole genome shotgun (WGS) entry which is preliminary data.</text>
</comment>
<gene>
    <name evidence="1" type="ORF">J2S73_001315</name>
</gene>
<dbReference type="AlphaFoldDB" id="A0AAE4AS54"/>
<keyword evidence="2" id="KW-1185">Reference proteome</keyword>
<keyword evidence="1" id="KW-0240">DNA-directed RNA polymerase</keyword>
<reference evidence="1" key="1">
    <citation type="submission" date="2023-07" db="EMBL/GenBank/DDBJ databases">
        <title>Genomic Encyclopedia of Type Strains, Phase IV (KMG-IV): sequencing the most valuable type-strain genomes for metagenomic binning, comparative biology and taxonomic classification.</title>
        <authorList>
            <person name="Goeker M."/>
        </authorList>
    </citation>
    <scope>NUCLEOTIDE SEQUENCE</scope>
    <source>
        <strain evidence="1">DSM 21202</strain>
    </source>
</reference>
<name>A0AAE4AS54_9HYPH</name>
<dbReference type="GO" id="GO:0000428">
    <property type="term" value="C:DNA-directed RNA polymerase complex"/>
    <property type="evidence" value="ECO:0007669"/>
    <property type="project" value="UniProtKB-KW"/>
</dbReference>
<evidence type="ECO:0000313" key="1">
    <source>
        <dbReference type="EMBL" id="MDQ0314878.1"/>
    </source>
</evidence>
<dbReference type="RefSeq" id="WP_306884664.1">
    <property type="nucleotide sequence ID" value="NZ_JAUSUL010000001.1"/>
</dbReference>
<dbReference type="EMBL" id="JAUSUL010000001">
    <property type="protein sequence ID" value="MDQ0314878.1"/>
    <property type="molecule type" value="Genomic_DNA"/>
</dbReference>
<accession>A0AAE4AS54</accession>
<keyword evidence="1" id="KW-0804">Transcription</keyword>
<dbReference type="Proteomes" id="UP001229244">
    <property type="component" value="Unassembled WGS sequence"/>
</dbReference>